<sequence length="142" mass="15942">MRHDEEQSVEDILQSIKQVIERDEQAMPFAQARSRSGGNRASTAAPPVHEQMPGEQPFSDPDGVDAPLIAQPVEQVMRNSFAALSRAADAAPTSAQREAKNTIEDMVRDMLRPMLKDWLDSNLPAIVEHIVEREVRRITDRE</sequence>
<feature type="region of interest" description="Disordered" evidence="1">
    <location>
        <begin position="29"/>
        <end position="66"/>
    </location>
</feature>
<gene>
    <name evidence="2" type="ORF">RM533_08125</name>
</gene>
<dbReference type="RefSeq" id="WP_311340723.1">
    <property type="nucleotide sequence ID" value="NZ_JAVRHS010000005.1"/>
</dbReference>
<evidence type="ECO:0000313" key="3">
    <source>
        <dbReference type="Proteomes" id="UP001259803"/>
    </source>
</evidence>
<proteinExistence type="predicted"/>
<protein>
    <submittedName>
        <fullName evidence="2">DUF2497 domain-containing protein</fullName>
    </submittedName>
</protein>
<dbReference type="Pfam" id="PF10691">
    <property type="entry name" value="DUF2497"/>
    <property type="match status" value="1"/>
</dbReference>
<name>A0ABU2ZJF7_9SPHN</name>
<evidence type="ECO:0000256" key="1">
    <source>
        <dbReference type="SAM" id="MobiDB-lite"/>
    </source>
</evidence>
<dbReference type="EMBL" id="JAVRHS010000005">
    <property type="protein sequence ID" value="MDT0576153.1"/>
    <property type="molecule type" value="Genomic_DNA"/>
</dbReference>
<reference evidence="2 3" key="1">
    <citation type="submission" date="2023-09" db="EMBL/GenBank/DDBJ databases">
        <authorList>
            <person name="Rey-Velasco X."/>
        </authorList>
    </citation>
    <scope>NUCLEOTIDE SEQUENCE [LARGE SCALE GENOMIC DNA]</scope>
    <source>
        <strain evidence="2 3">F390</strain>
    </source>
</reference>
<dbReference type="Proteomes" id="UP001259803">
    <property type="component" value="Unassembled WGS sequence"/>
</dbReference>
<feature type="compositionally biased region" description="Polar residues" evidence="1">
    <location>
        <begin position="33"/>
        <end position="42"/>
    </location>
</feature>
<dbReference type="InterPro" id="IPR019632">
    <property type="entry name" value="DUF2497"/>
</dbReference>
<organism evidence="2 3">
    <name type="scientific">Croceicoccus esteveae</name>
    <dbReference type="NCBI Taxonomy" id="3075597"/>
    <lineage>
        <taxon>Bacteria</taxon>
        <taxon>Pseudomonadati</taxon>
        <taxon>Pseudomonadota</taxon>
        <taxon>Alphaproteobacteria</taxon>
        <taxon>Sphingomonadales</taxon>
        <taxon>Erythrobacteraceae</taxon>
        <taxon>Croceicoccus</taxon>
    </lineage>
</organism>
<accession>A0ABU2ZJF7</accession>
<keyword evidence="3" id="KW-1185">Reference proteome</keyword>
<comment type="caution">
    <text evidence="2">The sequence shown here is derived from an EMBL/GenBank/DDBJ whole genome shotgun (WGS) entry which is preliminary data.</text>
</comment>
<evidence type="ECO:0000313" key="2">
    <source>
        <dbReference type="EMBL" id="MDT0576153.1"/>
    </source>
</evidence>